<evidence type="ECO:0000259" key="8">
    <source>
        <dbReference type="Pfam" id="PF06271"/>
    </source>
</evidence>
<dbReference type="InterPro" id="IPR051791">
    <property type="entry name" value="Pra-immunoreactive"/>
</dbReference>
<protein>
    <recommendedName>
        <fullName evidence="12">RDD family protein</fullName>
    </recommendedName>
</protein>
<evidence type="ECO:0000256" key="3">
    <source>
        <dbReference type="ARBA" id="ARBA00022692"/>
    </source>
</evidence>
<sequence>MACMSDIPVGSPPAPPGRHAAPGGWYPDPLDAARERYWDGWQWSRTTREAELAVAPPPPPPVGAGPGPYGVPPAAAYGVRATGVSRQAATTADGVPLAGWWWRALAGLMDALLVGTVSFLLTLPFYREIVTAVSAYWGEAYRAAQAGSTTPPPTPNFATLITGTDQLLIMLVTFAVGMAYHLPLLRFRSATLGMMACGLRVVPVDEGRSQERLTWSCVLVRALIWVLPGALSLRILTVADVLLPLWHPKRQTLHDLAARTQVVRGR</sequence>
<dbReference type="InterPro" id="IPR010432">
    <property type="entry name" value="RDD"/>
</dbReference>
<dbReference type="EMBL" id="LT629799">
    <property type="protein sequence ID" value="SDU82144.1"/>
    <property type="molecule type" value="Genomic_DNA"/>
</dbReference>
<keyword evidence="4 7" id="KW-1133">Transmembrane helix</keyword>
<keyword evidence="2" id="KW-1003">Cell membrane</keyword>
<gene>
    <name evidence="10" type="ORF">SAMN04488544_0494</name>
</gene>
<feature type="domain" description="RDD" evidence="8">
    <location>
        <begin position="97"/>
        <end position="258"/>
    </location>
</feature>
<dbReference type="Proteomes" id="UP000198825">
    <property type="component" value="Chromosome I"/>
</dbReference>
<dbReference type="AlphaFoldDB" id="A0A1H2LMT8"/>
<keyword evidence="5 7" id="KW-0472">Membrane</keyword>
<evidence type="ECO:0000256" key="1">
    <source>
        <dbReference type="ARBA" id="ARBA00004651"/>
    </source>
</evidence>
<evidence type="ECO:0008006" key="12">
    <source>
        <dbReference type="Google" id="ProtNLM"/>
    </source>
</evidence>
<accession>A0A1H2LMT8</accession>
<name>A0A1H2LMT8_9ACTN</name>
<dbReference type="InterPro" id="IPR018929">
    <property type="entry name" value="DUF2510"/>
</dbReference>
<comment type="subcellular location">
    <subcellularLocation>
        <location evidence="1">Cell membrane</location>
        <topology evidence="1">Multi-pass membrane protein</topology>
    </subcellularLocation>
</comment>
<reference evidence="11" key="1">
    <citation type="submission" date="2016-10" db="EMBL/GenBank/DDBJ databases">
        <authorList>
            <person name="Varghese N."/>
            <person name="Submissions S."/>
        </authorList>
    </citation>
    <scope>NUCLEOTIDE SEQUENCE [LARGE SCALE GENOMIC DNA]</scope>
    <source>
        <strain evidence="11">DSM 21743</strain>
    </source>
</reference>
<evidence type="ECO:0000256" key="5">
    <source>
        <dbReference type="ARBA" id="ARBA00023136"/>
    </source>
</evidence>
<proteinExistence type="predicted"/>
<evidence type="ECO:0000256" key="2">
    <source>
        <dbReference type="ARBA" id="ARBA00022475"/>
    </source>
</evidence>
<dbReference type="STRING" id="546874.SAMN04488544_0494"/>
<keyword evidence="3 7" id="KW-0812">Transmembrane</keyword>
<dbReference type="PANTHER" id="PTHR36115">
    <property type="entry name" value="PROLINE-RICH ANTIGEN HOMOLOG-RELATED"/>
    <property type="match status" value="1"/>
</dbReference>
<evidence type="ECO:0000313" key="11">
    <source>
        <dbReference type="Proteomes" id="UP000198825"/>
    </source>
</evidence>
<evidence type="ECO:0000259" key="9">
    <source>
        <dbReference type="Pfam" id="PF10708"/>
    </source>
</evidence>
<dbReference type="GO" id="GO:0005886">
    <property type="term" value="C:plasma membrane"/>
    <property type="evidence" value="ECO:0007669"/>
    <property type="project" value="UniProtKB-SubCell"/>
</dbReference>
<dbReference type="OrthoDB" id="5244233at2"/>
<evidence type="ECO:0000313" key="10">
    <source>
        <dbReference type="EMBL" id="SDU82144.1"/>
    </source>
</evidence>
<keyword evidence="11" id="KW-1185">Reference proteome</keyword>
<feature type="region of interest" description="Disordered" evidence="6">
    <location>
        <begin position="1"/>
        <end position="22"/>
    </location>
</feature>
<feature type="transmembrane region" description="Helical" evidence="7">
    <location>
        <begin position="167"/>
        <end position="185"/>
    </location>
</feature>
<feature type="transmembrane region" description="Helical" evidence="7">
    <location>
        <begin position="105"/>
        <end position="126"/>
    </location>
</feature>
<evidence type="ECO:0000256" key="4">
    <source>
        <dbReference type="ARBA" id="ARBA00022989"/>
    </source>
</evidence>
<organism evidence="10 11">
    <name type="scientific">Microlunatus sagamiharensis</name>
    <dbReference type="NCBI Taxonomy" id="546874"/>
    <lineage>
        <taxon>Bacteria</taxon>
        <taxon>Bacillati</taxon>
        <taxon>Actinomycetota</taxon>
        <taxon>Actinomycetes</taxon>
        <taxon>Propionibacteriales</taxon>
        <taxon>Propionibacteriaceae</taxon>
        <taxon>Microlunatus</taxon>
    </lineage>
</organism>
<evidence type="ECO:0000256" key="7">
    <source>
        <dbReference type="SAM" id="Phobius"/>
    </source>
</evidence>
<feature type="transmembrane region" description="Helical" evidence="7">
    <location>
        <begin position="218"/>
        <end position="239"/>
    </location>
</feature>
<evidence type="ECO:0000256" key="6">
    <source>
        <dbReference type="SAM" id="MobiDB-lite"/>
    </source>
</evidence>
<feature type="domain" description="DUF2510" evidence="9">
    <location>
        <begin position="24"/>
        <end position="55"/>
    </location>
</feature>
<dbReference type="Pfam" id="PF10708">
    <property type="entry name" value="DUF2510"/>
    <property type="match status" value="1"/>
</dbReference>
<dbReference type="Pfam" id="PF06271">
    <property type="entry name" value="RDD"/>
    <property type="match status" value="1"/>
</dbReference>